<organism evidence="23 24">
    <name type="scientific">Champsocephalus gunnari</name>
    <name type="common">Mackerel icefish</name>
    <dbReference type="NCBI Taxonomy" id="52237"/>
    <lineage>
        <taxon>Eukaryota</taxon>
        <taxon>Metazoa</taxon>
        <taxon>Chordata</taxon>
        <taxon>Craniata</taxon>
        <taxon>Vertebrata</taxon>
        <taxon>Euteleostomi</taxon>
        <taxon>Actinopterygii</taxon>
        <taxon>Neopterygii</taxon>
        <taxon>Teleostei</taxon>
        <taxon>Neoteleostei</taxon>
        <taxon>Acanthomorphata</taxon>
        <taxon>Eupercaria</taxon>
        <taxon>Perciformes</taxon>
        <taxon>Notothenioidei</taxon>
        <taxon>Channichthyidae</taxon>
        <taxon>Champsocephalus</taxon>
    </lineage>
</organism>
<evidence type="ECO:0000313" key="24">
    <source>
        <dbReference type="Proteomes" id="UP001331515"/>
    </source>
</evidence>
<feature type="region of interest" description="Disordered" evidence="20">
    <location>
        <begin position="1"/>
        <end position="20"/>
    </location>
</feature>
<dbReference type="PRINTS" id="PR01259">
    <property type="entry name" value="NACAEXCHNGR"/>
</dbReference>
<keyword evidence="16 21" id="KW-0472">Membrane</keyword>
<evidence type="ECO:0000256" key="17">
    <source>
        <dbReference type="ARBA" id="ARBA00023180"/>
    </source>
</evidence>
<evidence type="ECO:0000256" key="21">
    <source>
        <dbReference type="SAM" id="Phobius"/>
    </source>
</evidence>
<comment type="subcellular location">
    <subcellularLocation>
        <location evidence="1">Cell membrane</location>
        <topology evidence="1">Multi-pass membrane protein</topology>
    </subcellularLocation>
</comment>
<evidence type="ECO:0000256" key="14">
    <source>
        <dbReference type="ARBA" id="ARBA00023053"/>
    </source>
</evidence>
<comment type="similarity">
    <text evidence="2">Belongs to the Ca(2+):cation antiporter (CaCA) (TC 2.A.19) family. SLC8 subfamily.</text>
</comment>
<feature type="transmembrane region" description="Helical" evidence="21">
    <location>
        <begin position="200"/>
        <end position="220"/>
    </location>
</feature>
<evidence type="ECO:0000256" key="4">
    <source>
        <dbReference type="ARBA" id="ARBA00022449"/>
    </source>
</evidence>
<dbReference type="GO" id="GO:0005432">
    <property type="term" value="F:calcium:sodium antiporter activity"/>
    <property type="evidence" value="ECO:0007669"/>
    <property type="project" value="InterPro"/>
</dbReference>
<dbReference type="GO" id="GO:0042383">
    <property type="term" value="C:sarcolemma"/>
    <property type="evidence" value="ECO:0007669"/>
    <property type="project" value="TreeGrafter"/>
</dbReference>
<keyword evidence="11" id="KW-0106">Calcium</keyword>
<evidence type="ECO:0000313" key="23">
    <source>
        <dbReference type="EMBL" id="KAK5929967.1"/>
    </source>
</evidence>
<evidence type="ECO:0000256" key="15">
    <source>
        <dbReference type="ARBA" id="ARBA00023065"/>
    </source>
</evidence>
<evidence type="ECO:0000256" key="9">
    <source>
        <dbReference type="ARBA" id="ARBA00022729"/>
    </source>
</evidence>
<sequence>MTSSTAEGAEGQMSPEEEEARRIAEMGKPILGEHSRLEVVIEESYEFKSTVDKLIKKTNLALVIGTHSWREQFVEAVTVSAGDGDDDEDGSEERLPSCYDYFMHFVTVFWKVLFACVPPTEYWNGWACFLFSISTIGLLTAFIGDLASHFGCTVGLRDTVTAVVFVALGTSIPDTFASKVAAMQDQHADASVGNVTGSNAVNVFLGIGVAWTVAAVYWKVKGKEFRVDPGSLAFSVTLFTIFAFICMGVLLFRRRPSIGGELGGPRRARIATSLLFLSLWFLYILFSSLEAYCHISGF</sequence>
<dbReference type="InterPro" id="IPR038081">
    <property type="entry name" value="CalX-like_sf"/>
</dbReference>
<evidence type="ECO:0000256" key="20">
    <source>
        <dbReference type="SAM" id="MobiDB-lite"/>
    </source>
</evidence>
<feature type="domain" description="Sodium/calcium exchanger membrane region" evidence="22">
    <location>
        <begin position="125"/>
        <end position="288"/>
    </location>
</feature>
<accession>A0AAN8DVB8</accession>
<feature type="transmembrane region" description="Helical" evidence="21">
    <location>
        <begin position="273"/>
        <end position="292"/>
    </location>
</feature>
<evidence type="ECO:0000256" key="12">
    <source>
        <dbReference type="ARBA" id="ARBA00022860"/>
    </source>
</evidence>
<keyword evidence="10" id="KW-0677">Repeat</keyword>
<evidence type="ECO:0000256" key="5">
    <source>
        <dbReference type="ARBA" id="ARBA00022475"/>
    </source>
</evidence>
<evidence type="ECO:0000259" key="22">
    <source>
        <dbReference type="Pfam" id="PF01699"/>
    </source>
</evidence>
<reference evidence="23 24" key="1">
    <citation type="journal article" date="2023" name="Mol. Biol. Evol.">
        <title>Genomics of Secondarily Temperate Adaptation in the Only Non-Antarctic Icefish.</title>
        <authorList>
            <person name="Rivera-Colon A.G."/>
            <person name="Rayamajhi N."/>
            <person name="Minhas B.F."/>
            <person name="Madrigal G."/>
            <person name="Bilyk K.T."/>
            <person name="Yoon V."/>
            <person name="Hune M."/>
            <person name="Gregory S."/>
            <person name="Cheng C.H.C."/>
            <person name="Catchen J.M."/>
        </authorList>
    </citation>
    <scope>NUCLEOTIDE SEQUENCE [LARGE SCALE GENOMIC DNA]</scope>
    <source>
        <tissue evidence="23">White muscle</tissue>
    </source>
</reference>
<evidence type="ECO:0000256" key="7">
    <source>
        <dbReference type="ARBA" id="ARBA00022692"/>
    </source>
</evidence>
<evidence type="ECO:0000256" key="16">
    <source>
        <dbReference type="ARBA" id="ARBA00023136"/>
    </source>
</evidence>
<dbReference type="InterPro" id="IPR051171">
    <property type="entry name" value="CaCA"/>
</dbReference>
<dbReference type="GO" id="GO:0098703">
    <property type="term" value="P:calcium ion import across plasma membrane"/>
    <property type="evidence" value="ECO:0007669"/>
    <property type="project" value="TreeGrafter"/>
</dbReference>
<evidence type="ECO:0000256" key="11">
    <source>
        <dbReference type="ARBA" id="ARBA00022837"/>
    </source>
</evidence>
<keyword evidence="9" id="KW-0732">Signal</keyword>
<dbReference type="EMBL" id="JAURVH010001517">
    <property type="protein sequence ID" value="KAK5929967.1"/>
    <property type="molecule type" value="Genomic_DNA"/>
</dbReference>
<dbReference type="Gene3D" id="1.20.1420.30">
    <property type="entry name" value="NCX, central ion-binding region"/>
    <property type="match status" value="1"/>
</dbReference>
<dbReference type="AlphaFoldDB" id="A0AAN8DVB8"/>
<evidence type="ECO:0000256" key="6">
    <source>
        <dbReference type="ARBA" id="ARBA00022568"/>
    </source>
</evidence>
<dbReference type="InterPro" id="IPR044880">
    <property type="entry name" value="NCX_ion-bd_dom_sf"/>
</dbReference>
<evidence type="ECO:0000256" key="2">
    <source>
        <dbReference type="ARBA" id="ARBA00007489"/>
    </source>
</evidence>
<keyword evidence="6" id="KW-0109">Calcium transport</keyword>
<dbReference type="PANTHER" id="PTHR11878:SF8">
    <property type="entry name" value="SODIUM_CALCIUM EXCHANGER 2"/>
    <property type="match status" value="1"/>
</dbReference>
<keyword evidence="3" id="KW-0813">Transport</keyword>
<dbReference type="FunFam" id="1.20.1420.30:FF:000003">
    <property type="entry name" value="sodium/calcium exchanger 1 isoform X1"/>
    <property type="match status" value="1"/>
</dbReference>
<protein>
    <recommendedName>
        <fullName evidence="22">Sodium/calcium exchanger membrane region domain-containing protein</fullName>
    </recommendedName>
</protein>
<dbReference type="PANTHER" id="PTHR11878">
    <property type="entry name" value="SODIUM/CALCIUM EXCHANGER"/>
    <property type="match status" value="1"/>
</dbReference>
<evidence type="ECO:0000256" key="13">
    <source>
        <dbReference type="ARBA" id="ARBA00022989"/>
    </source>
</evidence>
<feature type="transmembrane region" description="Helical" evidence="21">
    <location>
        <begin position="126"/>
        <end position="147"/>
    </location>
</feature>
<dbReference type="InterPro" id="IPR004836">
    <property type="entry name" value="Na_Ca_Ex"/>
</dbReference>
<keyword evidence="15" id="KW-0406">Ion transport</keyword>
<keyword evidence="17" id="KW-0325">Glycoprotein</keyword>
<dbReference type="Pfam" id="PF01699">
    <property type="entry name" value="Na_Ca_ex"/>
    <property type="match status" value="1"/>
</dbReference>
<dbReference type="Gene3D" id="2.60.40.2030">
    <property type="match status" value="1"/>
</dbReference>
<keyword evidence="18" id="KW-0739">Sodium transport</keyword>
<dbReference type="GO" id="GO:0005516">
    <property type="term" value="F:calmodulin binding"/>
    <property type="evidence" value="ECO:0007669"/>
    <property type="project" value="UniProtKB-KW"/>
</dbReference>
<dbReference type="GO" id="GO:0046872">
    <property type="term" value="F:metal ion binding"/>
    <property type="evidence" value="ECO:0007669"/>
    <property type="project" value="UniProtKB-KW"/>
</dbReference>
<evidence type="ECO:0000256" key="3">
    <source>
        <dbReference type="ARBA" id="ARBA00022448"/>
    </source>
</evidence>
<gene>
    <name evidence="23" type="ORF">CgunFtcFv8_011154</name>
</gene>
<dbReference type="InterPro" id="IPR004837">
    <property type="entry name" value="NaCa_Exmemb"/>
</dbReference>
<evidence type="ECO:0000256" key="8">
    <source>
        <dbReference type="ARBA" id="ARBA00022723"/>
    </source>
</evidence>
<keyword evidence="8" id="KW-0479">Metal-binding</keyword>
<keyword evidence="12" id="KW-0112">Calmodulin-binding</keyword>
<dbReference type="GO" id="GO:0098794">
    <property type="term" value="C:postsynapse"/>
    <property type="evidence" value="ECO:0007669"/>
    <property type="project" value="TreeGrafter"/>
</dbReference>
<keyword evidence="13 21" id="KW-1133">Transmembrane helix</keyword>
<name>A0AAN8DVB8_CHAGU</name>
<keyword evidence="4" id="KW-0050">Antiport</keyword>
<comment type="caution">
    <text evidence="23">The sequence shown here is derived from an EMBL/GenBank/DDBJ whole genome shotgun (WGS) entry which is preliminary data.</text>
</comment>
<feature type="transmembrane region" description="Helical" evidence="21">
    <location>
        <begin position="232"/>
        <end position="252"/>
    </location>
</feature>
<evidence type="ECO:0000256" key="19">
    <source>
        <dbReference type="ARBA" id="ARBA00033667"/>
    </source>
</evidence>
<keyword evidence="24" id="KW-1185">Reference proteome</keyword>
<comment type="catalytic activity">
    <reaction evidence="19">
        <text>Ca(2+)(in) + 3 Na(+)(out) = Ca(2+)(out) + 3 Na(+)(in)</text>
        <dbReference type="Rhea" id="RHEA:69955"/>
        <dbReference type="ChEBI" id="CHEBI:29101"/>
        <dbReference type="ChEBI" id="CHEBI:29108"/>
    </reaction>
</comment>
<keyword evidence="14" id="KW-0915">Sodium</keyword>
<keyword evidence="7 21" id="KW-0812">Transmembrane</keyword>
<evidence type="ECO:0000256" key="1">
    <source>
        <dbReference type="ARBA" id="ARBA00004651"/>
    </source>
</evidence>
<dbReference type="GO" id="GO:0030424">
    <property type="term" value="C:axon"/>
    <property type="evidence" value="ECO:0007669"/>
    <property type="project" value="TreeGrafter"/>
</dbReference>
<evidence type="ECO:0000256" key="10">
    <source>
        <dbReference type="ARBA" id="ARBA00022737"/>
    </source>
</evidence>
<dbReference type="Proteomes" id="UP001331515">
    <property type="component" value="Unassembled WGS sequence"/>
</dbReference>
<proteinExistence type="inferred from homology"/>
<keyword evidence="5" id="KW-1003">Cell membrane</keyword>
<evidence type="ECO:0000256" key="18">
    <source>
        <dbReference type="ARBA" id="ARBA00023201"/>
    </source>
</evidence>